<comment type="caution">
    <text evidence="1">The sequence shown here is derived from an EMBL/GenBank/DDBJ whole genome shotgun (WGS) entry which is preliminary data.</text>
</comment>
<dbReference type="RefSeq" id="WP_048193158.1">
    <property type="nucleotide sequence ID" value="NZ_CAAGSM010000003.1"/>
</dbReference>
<dbReference type="AlphaFoldDB" id="A0A099T3L3"/>
<dbReference type="Proteomes" id="UP000029859">
    <property type="component" value="Unassembled WGS sequence"/>
</dbReference>
<gene>
    <name evidence="1" type="ORF">LI82_01305</name>
</gene>
<reference evidence="1 2" key="1">
    <citation type="submission" date="2014-09" db="EMBL/GenBank/DDBJ databases">
        <title>Draft genome sequence of an obligately methylotrophic methanogen, Methanococcoides methylutens, isolated from marine sediment.</title>
        <authorList>
            <person name="Guan Y."/>
            <person name="Ngugi D.K."/>
            <person name="Blom J."/>
            <person name="Ali S."/>
            <person name="Ferry J.G."/>
            <person name="Stingl U."/>
        </authorList>
    </citation>
    <scope>NUCLEOTIDE SEQUENCE [LARGE SCALE GENOMIC DNA]</scope>
    <source>
        <strain evidence="1 2">DSM 2657</strain>
    </source>
</reference>
<evidence type="ECO:0000313" key="1">
    <source>
        <dbReference type="EMBL" id="KGK99637.1"/>
    </source>
</evidence>
<name>A0A099T3L3_METMT</name>
<organism evidence="1 2">
    <name type="scientific">Methanococcoides methylutens</name>
    <dbReference type="NCBI Taxonomy" id="2226"/>
    <lineage>
        <taxon>Archaea</taxon>
        <taxon>Methanobacteriati</taxon>
        <taxon>Methanobacteriota</taxon>
        <taxon>Stenosarchaea group</taxon>
        <taxon>Methanomicrobia</taxon>
        <taxon>Methanosarcinales</taxon>
        <taxon>Methanosarcinaceae</taxon>
        <taxon>Methanococcoides</taxon>
    </lineage>
</organism>
<dbReference type="PROSITE" id="PS51257">
    <property type="entry name" value="PROKAR_LIPOPROTEIN"/>
    <property type="match status" value="1"/>
</dbReference>
<evidence type="ECO:0000313" key="2">
    <source>
        <dbReference type="Proteomes" id="UP000029859"/>
    </source>
</evidence>
<proteinExistence type="predicted"/>
<accession>A0A099T3L3</accession>
<sequence>MNKIWLILLIAITMMAAGCSGDDAETTTYTDDDVEITVTTPEDAENEWCPVGTTWQASNPQTGESMDMEIVGTEVIDGVTLCKAVVEIEPVTEDIAKIEYLWSEEAEMVIWTSYDASGNVKSEMSIIDEVMTITDENGQVMTFDMNEQ</sequence>
<dbReference type="EMBL" id="JRHO01000004">
    <property type="protein sequence ID" value="KGK99637.1"/>
    <property type="molecule type" value="Genomic_DNA"/>
</dbReference>
<protein>
    <submittedName>
        <fullName evidence="1">Uncharacterized protein</fullName>
    </submittedName>
</protein>
<keyword evidence="2" id="KW-1185">Reference proteome</keyword>